<keyword evidence="4" id="KW-0808">Transferase</keyword>
<dbReference type="Pfam" id="PF00201">
    <property type="entry name" value="UDPGT"/>
    <property type="match status" value="1"/>
</dbReference>
<dbReference type="PANTHER" id="PTHR48043:SF23">
    <property type="entry name" value="UDP-GLUCURONOSYLTRANSFERASE"/>
    <property type="match status" value="1"/>
</dbReference>
<evidence type="ECO:0000256" key="5">
    <source>
        <dbReference type="ARBA" id="ARBA00047475"/>
    </source>
</evidence>
<organism evidence="7 8">
    <name type="scientific">Strongyloides venezuelensis</name>
    <name type="common">Threadworm</name>
    <dbReference type="NCBI Taxonomy" id="75913"/>
    <lineage>
        <taxon>Eukaryota</taxon>
        <taxon>Metazoa</taxon>
        <taxon>Ecdysozoa</taxon>
        <taxon>Nematoda</taxon>
        <taxon>Chromadorea</taxon>
        <taxon>Rhabditida</taxon>
        <taxon>Tylenchina</taxon>
        <taxon>Panagrolaimomorpha</taxon>
        <taxon>Strongyloidoidea</taxon>
        <taxon>Strongyloididae</taxon>
        <taxon>Strongyloides</taxon>
    </lineage>
</organism>
<keyword evidence="3" id="KW-0328">Glycosyltransferase</keyword>
<dbReference type="SUPFAM" id="SSF53756">
    <property type="entry name" value="UDP-Glycosyltransferase/glycogen phosphorylase"/>
    <property type="match status" value="1"/>
</dbReference>
<evidence type="ECO:0000313" key="8">
    <source>
        <dbReference type="WBParaSite" id="SVE_0847800.1"/>
    </source>
</evidence>
<keyword evidence="6" id="KW-0472">Membrane</keyword>
<reference evidence="8" key="2">
    <citation type="submission" date="2015-08" db="UniProtKB">
        <authorList>
            <consortium name="WormBaseParasite"/>
        </authorList>
    </citation>
    <scope>IDENTIFICATION</scope>
</reference>
<dbReference type="WBParaSite" id="SVE_0847800.1">
    <property type="protein sequence ID" value="SVE_0847800.1"/>
    <property type="gene ID" value="SVE_0847800"/>
</dbReference>
<dbReference type="PANTHER" id="PTHR48043">
    <property type="entry name" value="EG:EG0003.4 PROTEIN-RELATED"/>
    <property type="match status" value="1"/>
</dbReference>
<feature type="transmembrane region" description="Helical" evidence="6">
    <location>
        <begin position="32"/>
        <end position="56"/>
    </location>
</feature>
<dbReference type="GO" id="GO:0015020">
    <property type="term" value="F:glucuronosyltransferase activity"/>
    <property type="evidence" value="ECO:0007669"/>
    <property type="project" value="UniProtKB-EC"/>
</dbReference>
<dbReference type="EC" id="2.4.1.17" evidence="2"/>
<comment type="catalytic activity">
    <reaction evidence="5">
        <text>glucuronate acceptor + UDP-alpha-D-glucuronate = acceptor beta-D-glucuronoside + UDP + H(+)</text>
        <dbReference type="Rhea" id="RHEA:21032"/>
        <dbReference type="ChEBI" id="CHEBI:15378"/>
        <dbReference type="ChEBI" id="CHEBI:58052"/>
        <dbReference type="ChEBI" id="CHEBI:58223"/>
        <dbReference type="ChEBI" id="CHEBI:132367"/>
        <dbReference type="ChEBI" id="CHEBI:132368"/>
        <dbReference type="EC" id="2.4.1.17"/>
    </reaction>
</comment>
<evidence type="ECO:0000313" key="7">
    <source>
        <dbReference type="Proteomes" id="UP000035680"/>
    </source>
</evidence>
<keyword evidence="6" id="KW-1133">Transmembrane helix</keyword>
<keyword evidence="6" id="KW-0812">Transmembrane</keyword>
<keyword evidence="7" id="KW-1185">Reference proteome</keyword>
<reference evidence="7" key="1">
    <citation type="submission" date="2014-07" db="EMBL/GenBank/DDBJ databases">
        <authorList>
            <person name="Martin A.A"/>
            <person name="De Silva N."/>
        </authorList>
    </citation>
    <scope>NUCLEOTIDE SEQUENCE</scope>
</reference>
<proteinExistence type="inferred from homology"/>
<feature type="transmembrane region" description="Helical" evidence="6">
    <location>
        <begin position="76"/>
        <end position="95"/>
    </location>
</feature>
<evidence type="ECO:0000256" key="6">
    <source>
        <dbReference type="SAM" id="Phobius"/>
    </source>
</evidence>
<dbReference type="STRING" id="75913.A0A0K0FHW3"/>
<accession>A0A0K0FHW3</accession>
<dbReference type="AlphaFoldDB" id="A0A0K0FHW3"/>
<evidence type="ECO:0000256" key="3">
    <source>
        <dbReference type="ARBA" id="ARBA00022676"/>
    </source>
</evidence>
<name>A0A0K0FHW3_STRVS</name>
<sequence length="139" mass="15467">MIDVAGDSSIVRDKWGSEGRVTAQKDKTKPTIIATSSAMFDLYYLIFGIPLSASYVPSELFGYSDKMSYKGKAVNLITYLYVAYLSGFNSIEAFLEDVYDEKFGAGFYEAHKVLTNASFLLLNTNPFLDIPTPKTPKMI</sequence>
<dbReference type="Proteomes" id="UP000035680">
    <property type="component" value="Unassembled WGS sequence"/>
</dbReference>
<evidence type="ECO:0000256" key="2">
    <source>
        <dbReference type="ARBA" id="ARBA00012544"/>
    </source>
</evidence>
<comment type="similarity">
    <text evidence="1">Belongs to the UDP-glycosyltransferase family.</text>
</comment>
<dbReference type="InterPro" id="IPR002213">
    <property type="entry name" value="UDP_glucos_trans"/>
</dbReference>
<evidence type="ECO:0000256" key="4">
    <source>
        <dbReference type="ARBA" id="ARBA00022679"/>
    </source>
</evidence>
<protein>
    <recommendedName>
        <fullName evidence="2">glucuronosyltransferase</fullName>
        <ecNumber evidence="2">2.4.1.17</ecNumber>
    </recommendedName>
</protein>
<dbReference type="InterPro" id="IPR050271">
    <property type="entry name" value="UDP-glycosyltransferase"/>
</dbReference>
<evidence type="ECO:0000256" key="1">
    <source>
        <dbReference type="ARBA" id="ARBA00009995"/>
    </source>
</evidence>